<dbReference type="InterPro" id="IPR008271">
    <property type="entry name" value="Ser/Thr_kinase_AS"/>
</dbReference>
<dbReference type="InterPro" id="IPR011009">
    <property type="entry name" value="Kinase-like_dom_sf"/>
</dbReference>
<evidence type="ECO:0000313" key="4">
    <source>
        <dbReference type="EnsemblMetazoa" id="AALB003593-PA"/>
    </source>
</evidence>
<dbReference type="AlphaFoldDB" id="A0A182FAR3"/>
<dbReference type="GO" id="GO:0005524">
    <property type="term" value="F:ATP binding"/>
    <property type="evidence" value="ECO:0007669"/>
    <property type="project" value="UniProtKB-UniRule"/>
</dbReference>
<dbReference type="VEuPathDB" id="VectorBase:AALB20_033855"/>
<dbReference type="Gene3D" id="1.10.533.10">
    <property type="entry name" value="Death Domain, Fas"/>
    <property type="match status" value="1"/>
</dbReference>
<dbReference type="Proteomes" id="UP000069272">
    <property type="component" value="Chromosome 2R"/>
</dbReference>
<dbReference type="SUPFAM" id="SSF47986">
    <property type="entry name" value="DEATH domain"/>
    <property type="match status" value="1"/>
</dbReference>
<dbReference type="STRING" id="7167.A0A182FAR3"/>
<protein>
    <submittedName>
        <fullName evidence="4">Uncharacterized protein</fullName>
    </submittedName>
</protein>
<reference evidence="4 5" key="1">
    <citation type="journal article" date="2017" name="G3 (Bethesda)">
        <title>The Physical Genome Mapping of Anopheles albimanus Corrected Scaffold Misassemblies and Identified Interarm Rearrangements in Genus Anopheles.</title>
        <authorList>
            <person name="Artemov G.N."/>
            <person name="Peery A.N."/>
            <person name="Jiang X."/>
            <person name="Tu Z."/>
            <person name="Stegniy V.N."/>
            <person name="Sharakhova M.V."/>
            <person name="Sharakhov I.V."/>
        </authorList>
    </citation>
    <scope>NUCLEOTIDE SEQUENCE [LARGE SCALE GENOMIC DNA]</scope>
    <source>
        <strain evidence="4 5">ALBI9_A</strain>
    </source>
</reference>
<dbReference type="PROSITE" id="PS00108">
    <property type="entry name" value="PROTEIN_KINASE_ST"/>
    <property type="match status" value="1"/>
</dbReference>
<dbReference type="GO" id="GO:0005886">
    <property type="term" value="C:plasma membrane"/>
    <property type="evidence" value="ECO:0007669"/>
    <property type="project" value="TreeGrafter"/>
</dbReference>
<dbReference type="GO" id="GO:0004672">
    <property type="term" value="F:protein kinase activity"/>
    <property type="evidence" value="ECO:0007669"/>
    <property type="project" value="InterPro"/>
</dbReference>
<dbReference type="VEuPathDB" id="VectorBase:AALB003593"/>
<proteinExistence type="predicted"/>
<dbReference type="Pfam" id="PF00069">
    <property type="entry name" value="Pkinase"/>
    <property type="match status" value="1"/>
</dbReference>
<dbReference type="GO" id="GO:0045087">
    <property type="term" value="P:innate immune response"/>
    <property type="evidence" value="ECO:0007669"/>
    <property type="project" value="UniProtKB-ARBA"/>
</dbReference>
<keyword evidence="2" id="KW-0067">ATP-binding</keyword>
<dbReference type="PROSITE" id="PS50017">
    <property type="entry name" value="DEATH_DOMAIN"/>
    <property type="match status" value="1"/>
</dbReference>
<evidence type="ECO:0000256" key="1">
    <source>
        <dbReference type="ARBA" id="ARBA00022741"/>
    </source>
</evidence>
<feature type="region of interest" description="Disordered" evidence="3">
    <location>
        <begin position="181"/>
        <end position="273"/>
    </location>
</feature>
<feature type="compositionally biased region" description="Basic and acidic residues" evidence="3">
    <location>
        <begin position="249"/>
        <end position="260"/>
    </location>
</feature>
<dbReference type="InterPro" id="IPR017441">
    <property type="entry name" value="Protein_kinase_ATP_BS"/>
</dbReference>
<sequence length="676" mass="73870">MDRNSEIRHMSSHLEHVADILDKTDGWRDIIGLIPKNIEDISMPRPTPKYTGFHEDKINEVSRENKVSPSKLLLEEWSISGRVRPTVGNLLTILIRANQIRAAEYLSNRLEEAPPERPRCGPAAPIDIRLPEDYQTESMLDGMSYPQSSQLLNGSSITNANNRDYYDKMGPTKRVVIEEPAQPATDDKRPANSCSNNNTPELKENNNAQLLGGPANGAANQSQPADDLLPSFSRLMGASDARATGQMDESSKLQNDRDVAIPETVNPAGEPSYVVSVSDMPRFDLLRGTSSESNVVGANSNNDIPMLSILGTDSESSVSIENSVADSTNATPALSIFGLNSNQSQEQNNDDTNSGVSNASNSGEMGELMNFSVTEFSYDHLERVTDMFNRTVFTNRDTRSPNGRWIGAGGFGAVFLAIDLTPTVPVAAVKRLESGTYKYLEKFERERTVLAAHSHPNILSLLGSCSNGPQPCLVYEYMQDGDLETALLKMRASSLHLGGARRLKYLQDIACAIDYLHARANVIHRDIKSANILLNGSVAKLCDFGLLKPTSSTTETKIIGTSAYIAPEAVRGSISVAMDVYAFGIVIAETVTGEAVFADDGSRTECNLDSYIRRHRGEGRNLASLVDRRAIGLGGGEERWLVVGSSLLEIAFRCLEDTWCRPTSRVLVSEMSKMNI</sequence>
<feature type="compositionally biased region" description="Low complexity" evidence="3">
    <location>
        <begin position="342"/>
        <end position="354"/>
    </location>
</feature>
<dbReference type="Pfam" id="PF14786">
    <property type="entry name" value="Death_2"/>
    <property type="match status" value="1"/>
</dbReference>
<dbReference type="PROSITE" id="PS50011">
    <property type="entry name" value="PROTEIN_KINASE_DOM"/>
    <property type="match status" value="1"/>
</dbReference>
<name>A0A182FAR3_ANOAL</name>
<dbReference type="InterPro" id="IPR011029">
    <property type="entry name" value="DEATH-like_dom_sf"/>
</dbReference>
<dbReference type="OrthoDB" id="4062651at2759"/>
<dbReference type="PANTHER" id="PTHR27001">
    <property type="entry name" value="OS01G0253100 PROTEIN"/>
    <property type="match status" value="1"/>
</dbReference>
<evidence type="ECO:0000313" key="5">
    <source>
        <dbReference type="Proteomes" id="UP000069272"/>
    </source>
</evidence>
<dbReference type="GO" id="GO:0007165">
    <property type="term" value="P:signal transduction"/>
    <property type="evidence" value="ECO:0007669"/>
    <property type="project" value="InterPro"/>
</dbReference>
<dbReference type="KEGG" id="aali:118458534"/>
<organism evidence="4 5">
    <name type="scientific">Anopheles albimanus</name>
    <name type="common">New world malaria mosquito</name>
    <dbReference type="NCBI Taxonomy" id="7167"/>
    <lineage>
        <taxon>Eukaryota</taxon>
        <taxon>Metazoa</taxon>
        <taxon>Ecdysozoa</taxon>
        <taxon>Arthropoda</taxon>
        <taxon>Hexapoda</taxon>
        <taxon>Insecta</taxon>
        <taxon>Pterygota</taxon>
        <taxon>Neoptera</taxon>
        <taxon>Endopterygota</taxon>
        <taxon>Diptera</taxon>
        <taxon>Nematocera</taxon>
        <taxon>Culicoidea</taxon>
        <taxon>Culicidae</taxon>
        <taxon>Anophelinae</taxon>
        <taxon>Anopheles</taxon>
    </lineage>
</organism>
<keyword evidence="5" id="KW-1185">Reference proteome</keyword>
<dbReference type="Gene3D" id="1.10.510.10">
    <property type="entry name" value="Transferase(Phosphotransferase) domain 1"/>
    <property type="match status" value="1"/>
</dbReference>
<reference evidence="4" key="2">
    <citation type="submission" date="2022-08" db="UniProtKB">
        <authorList>
            <consortium name="EnsemblMetazoa"/>
        </authorList>
    </citation>
    <scope>IDENTIFICATION</scope>
    <source>
        <strain evidence="4">STECLA/ALBI9_A</strain>
    </source>
</reference>
<dbReference type="RefSeq" id="XP_035777007.1">
    <property type="nucleotide sequence ID" value="XM_035921114.1"/>
</dbReference>
<dbReference type="InterPro" id="IPR029397">
    <property type="entry name" value="Tube_Death"/>
</dbReference>
<evidence type="ECO:0000256" key="2">
    <source>
        <dbReference type="ARBA" id="ARBA00022840"/>
    </source>
</evidence>
<dbReference type="SMART" id="SM00220">
    <property type="entry name" value="S_TKc"/>
    <property type="match status" value="1"/>
</dbReference>
<dbReference type="InterPro" id="IPR000488">
    <property type="entry name" value="Death_dom"/>
</dbReference>
<dbReference type="EnsemblMetazoa" id="AALB003593-RA">
    <property type="protein sequence ID" value="AALB003593-PA"/>
    <property type="gene ID" value="AALB003593"/>
</dbReference>
<dbReference type="PROSITE" id="PS00107">
    <property type="entry name" value="PROTEIN_KINASE_ATP"/>
    <property type="match status" value="1"/>
</dbReference>
<evidence type="ECO:0000256" key="3">
    <source>
        <dbReference type="SAM" id="MobiDB-lite"/>
    </source>
</evidence>
<keyword evidence="1" id="KW-0547">Nucleotide-binding</keyword>
<accession>A0A182FAR3</accession>
<dbReference type="SUPFAM" id="SSF56112">
    <property type="entry name" value="Protein kinase-like (PK-like)"/>
    <property type="match status" value="1"/>
</dbReference>
<dbReference type="InterPro" id="IPR000719">
    <property type="entry name" value="Prot_kinase_dom"/>
</dbReference>
<feature type="region of interest" description="Disordered" evidence="3">
    <location>
        <begin position="342"/>
        <end position="363"/>
    </location>
</feature>
<dbReference type="Gene3D" id="3.30.200.20">
    <property type="entry name" value="Phosphorylase Kinase, domain 1"/>
    <property type="match status" value="1"/>
</dbReference>
<dbReference type="PANTHER" id="PTHR27001:SF931">
    <property type="entry name" value="OS11G0664100 PROTEIN"/>
    <property type="match status" value="1"/>
</dbReference>
<dbReference type="GeneID" id="118458534"/>